<evidence type="ECO:0000313" key="3">
    <source>
        <dbReference type="EMBL" id="ROT71168.1"/>
    </source>
</evidence>
<keyword evidence="2" id="KW-0812">Transmembrane</keyword>
<dbReference type="OrthoDB" id="10680061at2759"/>
<name>A0A423T4N0_PENVA</name>
<proteinExistence type="predicted"/>
<comment type="caution">
    <text evidence="3">The sequence shown here is derived from an EMBL/GenBank/DDBJ whole genome shotgun (WGS) entry which is preliminary data.</text>
</comment>
<evidence type="ECO:0000256" key="2">
    <source>
        <dbReference type="SAM" id="Phobius"/>
    </source>
</evidence>
<gene>
    <name evidence="3" type="ORF">C7M84_010500</name>
</gene>
<feature type="compositionally biased region" description="Pro residues" evidence="1">
    <location>
        <begin position="221"/>
        <end position="237"/>
    </location>
</feature>
<evidence type="ECO:0000256" key="1">
    <source>
        <dbReference type="SAM" id="MobiDB-lite"/>
    </source>
</evidence>
<reference evidence="3 4" key="1">
    <citation type="submission" date="2018-04" db="EMBL/GenBank/DDBJ databases">
        <authorList>
            <person name="Zhang X."/>
            <person name="Yuan J."/>
            <person name="Li F."/>
            <person name="Xiang J."/>
        </authorList>
    </citation>
    <scope>NUCLEOTIDE SEQUENCE [LARGE SCALE GENOMIC DNA]</scope>
    <source>
        <tissue evidence="3">Muscle</tissue>
    </source>
</reference>
<dbReference type="AlphaFoldDB" id="A0A423T4N0"/>
<keyword evidence="2" id="KW-0472">Membrane</keyword>
<feature type="region of interest" description="Disordered" evidence="1">
    <location>
        <begin position="60"/>
        <end position="239"/>
    </location>
</feature>
<keyword evidence="4" id="KW-1185">Reference proteome</keyword>
<sequence length="330" mass="35265">METRTCIVLGAAAASILMLALSLFYFNYRRRPERRRRMACVALRTCLVCPAVDGADEPSLRASTRQAFQSPGRERPPSPLPRQGPDPMVEFFRSPPIAQPTRVPSPPQETPPRRRAKGRRRRKAHRRSAHPSPGGSRWWACAQRRPPRAAAAKAPQPKRNVEPTPPPGAPTEERTTTPAGGGRDAPRAERFGKEAAGGGHQREILTPPSPPLSPAGEGHPPCLPPGPSASAPPPTPAISPREMVSLLEQQAAASFPVPWAVGSAVARASTGAGCTRDCASLGGESKNPGASLEKRLAEARTISGRAVTRCRGGVCTRRSLTRTFVTSLEL</sequence>
<reference evidence="3 4" key="2">
    <citation type="submission" date="2019-01" db="EMBL/GenBank/DDBJ databases">
        <title>The decoding of complex shrimp genome reveals the adaptation for benthos swimmer, frequently molting mechanism and breeding impact on genome.</title>
        <authorList>
            <person name="Sun Y."/>
            <person name="Gao Y."/>
            <person name="Yu Y."/>
        </authorList>
    </citation>
    <scope>NUCLEOTIDE SEQUENCE [LARGE SCALE GENOMIC DNA]</scope>
    <source>
        <tissue evidence="3">Muscle</tissue>
    </source>
</reference>
<accession>A0A423T4N0</accession>
<feature type="compositionally biased region" description="Basic residues" evidence="1">
    <location>
        <begin position="113"/>
        <end position="129"/>
    </location>
</feature>
<dbReference type="Proteomes" id="UP000283509">
    <property type="component" value="Unassembled WGS sequence"/>
</dbReference>
<evidence type="ECO:0000313" key="4">
    <source>
        <dbReference type="Proteomes" id="UP000283509"/>
    </source>
</evidence>
<dbReference type="EMBL" id="QCYY01002333">
    <property type="protein sequence ID" value="ROT71168.1"/>
    <property type="molecule type" value="Genomic_DNA"/>
</dbReference>
<organism evidence="3 4">
    <name type="scientific">Penaeus vannamei</name>
    <name type="common">Whiteleg shrimp</name>
    <name type="synonym">Litopenaeus vannamei</name>
    <dbReference type="NCBI Taxonomy" id="6689"/>
    <lineage>
        <taxon>Eukaryota</taxon>
        <taxon>Metazoa</taxon>
        <taxon>Ecdysozoa</taxon>
        <taxon>Arthropoda</taxon>
        <taxon>Crustacea</taxon>
        <taxon>Multicrustacea</taxon>
        <taxon>Malacostraca</taxon>
        <taxon>Eumalacostraca</taxon>
        <taxon>Eucarida</taxon>
        <taxon>Decapoda</taxon>
        <taxon>Dendrobranchiata</taxon>
        <taxon>Penaeoidea</taxon>
        <taxon>Penaeidae</taxon>
        <taxon>Penaeus</taxon>
    </lineage>
</organism>
<keyword evidence="2" id="KW-1133">Transmembrane helix</keyword>
<feature type="transmembrane region" description="Helical" evidence="2">
    <location>
        <begin position="6"/>
        <end position="28"/>
    </location>
</feature>
<feature type="compositionally biased region" description="Low complexity" evidence="1">
    <location>
        <begin position="142"/>
        <end position="158"/>
    </location>
</feature>
<protein>
    <submittedName>
        <fullName evidence="3">Uncharacterized protein</fullName>
    </submittedName>
</protein>
<feature type="compositionally biased region" description="Basic and acidic residues" evidence="1">
    <location>
        <begin position="184"/>
        <end position="193"/>
    </location>
</feature>